<dbReference type="EMBL" id="JAAORB010000003">
    <property type="protein sequence ID" value="NHQ73369.1"/>
    <property type="molecule type" value="Genomic_DNA"/>
</dbReference>
<keyword evidence="2" id="KW-1185">Reference proteome</keyword>
<proteinExistence type="predicted"/>
<dbReference type="Proteomes" id="UP000639775">
    <property type="component" value="Unassembled WGS sequence"/>
</dbReference>
<dbReference type="RefSeq" id="WP_167193130.1">
    <property type="nucleotide sequence ID" value="NZ_JAAORB010000003.1"/>
</dbReference>
<dbReference type="AlphaFoldDB" id="A0A967EJY6"/>
<accession>A0A967EJY6</accession>
<sequence>MQSFDEFDWSRGTEDDHLAMARRANDDQLRQLARSYDWGMYPVSVLGWVMAQTSVDLGTALTVFLNGEPERFNYIPKHHVPQDYRDIARMLDNICLRVNSGFYLAHPERDVSSRKRLADWVTYQKADQAEGRQGRYTFNEDILTTLLNDALRLDPSSETAVYSPRPSLLRDLFSPVLELGVSRRLLRFKPRD</sequence>
<name>A0A967EJY6_9RHOB</name>
<protein>
    <submittedName>
        <fullName evidence="1">Uncharacterized protein</fullName>
    </submittedName>
</protein>
<reference evidence="1" key="1">
    <citation type="submission" date="2020-03" db="EMBL/GenBank/DDBJ databases">
        <title>Roseovarius gahaiensis sp. nov., isolated from Gahai Saline Lake, China.</title>
        <authorList>
            <person name="Sun X."/>
        </authorList>
    </citation>
    <scope>NUCLEOTIDE SEQUENCE</scope>
    <source>
        <strain evidence="1">GH877</strain>
    </source>
</reference>
<evidence type="ECO:0000313" key="2">
    <source>
        <dbReference type="Proteomes" id="UP000639775"/>
    </source>
</evidence>
<comment type="caution">
    <text evidence="1">The sequence shown here is derived from an EMBL/GenBank/DDBJ whole genome shotgun (WGS) entry which is preliminary data.</text>
</comment>
<organism evidence="1 2">
    <name type="scientific">Roseovarius gahaiensis</name>
    <dbReference type="NCBI Taxonomy" id="2716691"/>
    <lineage>
        <taxon>Bacteria</taxon>
        <taxon>Pseudomonadati</taxon>
        <taxon>Pseudomonadota</taxon>
        <taxon>Alphaproteobacteria</taxon>
        <taxon>Rhodobacterales</taxon>
        <taxon>Roseobacteraceae</taxon>
        <taxon>Roseovarius</taxon>
    </lineage>
</organism>
<evidence type="ECO:0000313" key="1">
    <source>
        <dbReference type="EMBL" id="NHQ73369.1"/>
    </source>
</evidence>
<gene>
    <name evidence="1" type="ORF">HAT86_02670</name>
</gene>